<sequence length="136" mass="14765">MSLAPLLAASPVIQVHAFSAMAAFALGLVQFAAPKGTLPHRVTGWLWVVLMTMVAVSSFWIHTIRTFGDFSVIHLLSILVLVVLPGTVLAAHRHQVSQHARGMKKLFIGALVIAGLFTFLPGRIMHEVVFGQTDSR</sequence>
<dbReference type="AlphaFoldDB" id="A0A1M5GK94"/>
<feature type="transmembrane region" description="Helical" evidence="1">
    <location>
        <begin position="103"/>
        <end position="120"/>
    </location>
</feature>
<feature type="transmembrane region" description="Helical" evidence="1">
    <location>
        <begin position="70"/>
        <end position="91"/>
    </location>
</feature>
<evidence type="ECO:0000313" key="3">
    <source>
        <dbReference type="Proteomes" id="UP000184485"/>
    </source>
</evidence>
<organism evidence="2 3">
    <name type="scientific">Kaistia soli DSM 19436</name>
    <dbReference type="NCBI Taxonomy" id="1122133"/>
    <lineage>
        <taxon>Bacteria</taxon>
        <taxon>Pseudomonadati</taxon>
        <taxon>Pseudomonadota</taxon>
        <taxon>Alphaproteobacteria</taxon>
        <taxon>Hyphomicrobiales</taxon>
        <taxon>Kaistiaceae</taxon>
        <taxon>Kaistia</taxon>
    </lineage>
</organism>
<dbReference type="EMBL" id="FQUP01000003">
    <property type="protein sequence ID" value="SHG04128.1"/>
    <property type="molecule type" value="Genomic_DNA"/>
</dbReference>
<keyword evidence="1" id="KW-1133">Transmembrane helix</keyword>
<protein>
    <submittedName>
        <fullName evidence="2">Uncharacterized membrane protein</fullName>
    </submittedName>
</protein>
<dbReference type="OrthoDB" id="9815686at2"/>
<name>A0A1M5GK94_9HYPH</name>
<accession>A0A1M5GK94</accession>
<evidence type="ECO:0000313" key="2">
    <source>
        <dbReference type="EMBL" id="SHG04128.1"/>
    </source>
</evidence>
<dbReference type="Proteomes" id="UP000184485">
    <property type="component" value="Unassembled WGS sequence"/>
</dbReference>
<dbReference type="Pfam" id="PF10067">
    <property type="entry name" value="DUF2306"/>
    <property type="match status" value="1"/>
</dbReference>
<keyword evidence="1" id="KW-0812">Transmembrane</keyword>
<dbReference type="RefSeq" id="WP_073055059.1">
    <property type="nucleotide sequence ID" value="NZ_FQUP01000003.1"/>
</dbReference>
<reference evidence="2 3" key="1">
    <citation type="submission" date="2016-11" db="EMBL/GenBank/DDBJ databases">
        <authorList>
            <person name="Jaros S."/>
            <person name="Januszkiewicz K."/>
            <person name="Wedrychowicz H."/>
        </authorList>
    </citation>
    <scope>NUCLEOTIDE SEQUENCE [LARGE SCALE GENOMIC DNA]</scope>
    <source>
        <strain evidence="2 3">DSM 19436</strain>
    </source>
</reference>
<evidence type="ECO:0000256" key="1">
    <source>
        <dbReference type="SAM" id="Phobius"/>
    </source>
</evidence>
<feature type="transmembrane region" description="Helical" evidence="1">
    <location>
        <begin position="12"/>
        <end position="33"/>
    </location>
</feature>
<proteinExistence type="predicted"/>
<dbReference type="InterPro" id="IPR018750">
    <property type="entry name" value="DUF2306_membrane"/>
</dbReference>
<gene>
    <name evidence="2" type="ORF">SAMN02745157_3437</name>
</gene>
<feature type="transmembrane region" description="Helical" evidence="1">
    <location>
        <begin position="45"/>
        <end position="64"/>
    </location>
</feature>
<keyword evidence="3" id="KW-1185">Reference proteome</keyword>
<keyword evidence="1" id="KW-0472">Membrane</keyword>
<dbReference type="STRING" id="1122133.SAMN02745157_3437"/>